<proteinExistence type="predicted"/>
<accession>A0A7N2LR72</accession>
<evidence type="ECO:0000313" key="1">
    <source>
        <dbReference type="EnsemblPlants" id="QL05p043826:mrna:CDS:4"/>
    </source>
</evidence>
<protein>
    <submittedName>
        <fullName evidence="1">Uncharacterized protein</fullName>
    </submittedName>
</protein>
<evidence type="ECO:0000313" key="2">
    <source>
        <dbReference type="Proteomes" id="UP000594261"/>
    </source>
</evidence>
<reference evidence="1 2" key="1">
    <citation type="journal article" date="2016" name="G3 (Bethesda)">
        <title>First Draft Assembly and Annotation of the Genome of a California Endemic Oak Quercus lobata Nee (Fagaceae).</title>
        <authorList>
            <person name="Sork V.L."/>
            <person name="Fitz-Gibbon S.T."/>
            <person name="Puiu D."/>
            <person name="Crepeau M."/>
            <person name="Gugger P.F."/>
            <person name="Sherman R."/>
            <person name="Stevens K."/>
            <person name="Langley C.H."/>
            <person name="Pellegrini M."/>
            <person name="Salzberg S.L."/>
        </authorList>
    </citation>
    <scope>NUCLEOTIDE SEQUENCE [LARGE SCALE GENOMIC DNA]</scope>
    <source>
        <strain evidence="1 2">cv. SW786</strain>
    </source>
</reference>
<dbReference type="InParanoid" id="A0A7N2LR72"/>
<dbReference type="AlphaFoldDB" id="A0A7N2LR72"/>
<reference evidence="1" key="2">
    <citation type="submission" date="2021-01" db="UniProtKB">
        <authorList>
            <consortium name="EnsemblPlants"/>
        </authorList>
    </citation>
    <scope>IDENTIFICATION</scope>
</reference>
<dbReference type="EMBL" id="LRBV02000005">
    <property type="status" value="NOT_ANNOTATED_CDS"/>
    <property type="molecule type" value="Genomic_DNA"/>
</dbReference>
<dbReference type="Gramene" id="QL05p043826:mrna">
    <property type="protein sequence ID" value="QL05p043826:mrna:CDS:4"/>
    <property type="gene ID" value="QL05p043826"/>
</dbReference>
<name>A0A7N2LR72_QUELO</name>
<sequence length="189" mass="20702">MSALKAVEELSRLTLDDPRAVGNTSELTAGCGRRVGGRQGHGGHQFGQRHTPVHDHTMEEASQSLDEMRLDIGYDIGCDATGPLPYMSHDDAGPSHEFAHETHLSPHPWSAMIPAHLHSLLHLSYVSPTTPSTTLADVHGRDEMRFMPIPRKPTPGVAPSEFVHTEFIQTEILPSPPLEASHIEEMQGE</sequence>
<dbReference type="Proteomes" id="UP000594261">
    <property type="component" value="Chromosome 5"/>
</dbReference>
<keyword evidence="2" id="KW-1185">Reference proteome</keyword>
<dbReference type="EnsemblPlants" id="QL05p043826:mrna">
    <property type="protein sequence ID" value="QL05p043826:mrna:CDS:4"/>
    <property type="gene ID" value="QL05p043826"/>
</dbReference>
<organism evidence="1 2">
    <name type="scientific">Quercus lobata</name>
    <name type="common">Valley oak</name>
    <dbReference type="NCBI Taxonomy" id="97700"/>
    <lineage>
        <taxon>Eukaryota</taxon>
        <taxon>Viridiplantae</taxon>
        <taxon>Streptophyta</taxon>
        <taxon>Embryophyta</taxon>
        <taxon>Tracheophyta</taxon>
        <taxon>Spermatophyta</taxon>
        <taxon>Magnoliopsida</taxon>
        <taxon>eudicotyledons</taxon>
        <taxon>Gunneridae</taxon>
        <taxon>Pentapetalae</taxon>
        <taxon>rosids</taxon>
        <taxon>fabids</taxon>
        <taxon>Fagales</taxon>
        <taxon>Fagaceae</taxon>
        <taxon>Quercus</taxon>
    </lineage>
</organism>